<evidence type="ECO:0000256" key="6">
    <source>
        <dbReference type="ARBA" id="ARBA00022777"/>
    </source>
</evidence>
<proteinExistence type="predicted"/>
<dbReference type="GO" id="GO:0005524">
    <property type="term" value="F:ATP binding"/>
    <property type="evidence" value="ECO:0007669"/>
    <property type="project" value="UniProtKB-KW"/>
</dbReference>
<keyword evidence="11" id="KW-1185">Reference proteome</keyword>
<dbReference type="Proteomes" id="UP000065220">
    <property type="component" value="Chromosome"/>
</dbReference>
<gene>
    <name evidence="10" type="ORF">AXF14_04970</name>
</gene>
<dbReference type="Pfam" id="PF07730">
    <property type="entry name" value="HisKA_3"/>
    <property type="match status" value="1"/>
</dbReference>
<sequence length="376" mass="39521">MRSLGYLLAATVCCALDVGYWLTTKSDPQPWKMVMALGVVAAVPLVHRFPRAAGAASLAFVLWGSLAANASASATFLVVIPLAEWISRDWWKGAAGGFIAYWITNLIGTSRPDLEPAALTLISLLAISLGLAMRGGVRAQEEARLRVEAAQAEGRAQAAEVRAEIALMLHDSVATDLTRVLTLARVLRPQLHESAQVALAQGIEESATDSMNSLRALVGSLRQTPSSSSDATSAGAADLVPPTERWVRVLATRGIGLSTRGITWQEARLAVGDSEWELAAIAVQESLVNIVKYAKAGSEASLELSLDQDSLVVELVSRTADEQPDQGGALSGGQGLNGLATRASALGGELVAGDLNGRWLVALTVPRRTDSHGSTT</sequence>
<keyword evidence="4" id="KW-0808">Transferase</keyword>
<evidence type="ECO:0000256" key="8">
    <source>
        <dbReference type="ARBA" id="ARBA00023012"/>
    </source>
</evidence>
<evidence type="ECO:0000313" key="11">
    <source>
        <dbReference type="Proteomes" id="UP000065220"/>
    </source>
</evidence>
<dbReference type="GO" id="GO:0016020">
    <property type="term" value="C:membrane"/>
    <property type="evidence" value="ECO:0007669"/>
    <property type="project" value="InterPro"/>
</dbReference>
<dbReference type="PANTHER" id="PTHR24421">
    <property type="entry name" value="NITRATE/NITRITE SENSOR PROTEIN NARX-RELATED"/>
    <property type="match status" value="1"/>
</dbReference>
<dbReference type="InterPro" id="IPR011712">
    <property type="entry name" value="Sig_transdc_His_kin_sub3_dim/P"/>
</dbReference>
<comment type="catalytic activity">
    <reaction evidence="1">
        <text>ATP + protein L-histidine = ADP + protein N-phospho-L-histidine.</text>
        <dbReference type="EC" id="2.7.13.3"/>
    </reaction>
</comment>
<dbReference type="AlphaFoldDB" id="A0A0X8JEG1"/>
<dbReference type="InterPro" id="IPR036890">
    <property type="entry name" value="HATPase_C_sf"/>
</dbReference>
<organism evidence="10 11">
    <name type="scientific">Actinomyces radicidentis</name>
    <dbReference type="NCBI Taxonomy" id="111015"/>
    <lineage>
        <taxon>Bacteria</taxon>
        <taxon>Bacillati</taxon>
        <taxon>Actinomycetota</taxon>
        <taxon>Actinomycetes</taxon>
        <taxon>Actinomycetales</taxon>
        <taxon>Actinomycetaceae</taxon>
        <taxon>Actinomyces</taxon>
    </lineage>
</organism>
<keyword evidence="6" id="KW-0418">Kinase</keyword>
<keyword evidence="8" id="KW-0902">Two-component regulatory system</keyword>
<reference evidence="11" key="1">
    <citation type="submission" date="2016-02" db="EMBL/GenBank/DDBJ databases">
        <authorList>
            <person name="Holder M.E."/>
            <person name="Ajami N.J."/>
            <person name="Petrosino J.F."/>
        </authorList>
    </citation>
    <scope>NUCLEOTIDE SEQUENCE [LARGE SCALE GENOMIC DNA]</scope>
    <source>
        <strain evidence="11">CCUG 36733</strain>
    </source>
</reference>
<name>A0A0X8JEG1_ACTRD</name>
<dbReference type="GO" id="GO:0046983">
    <property type="term" value="F:protein dimerization activity"/>
    <property type="evidence" value="ECO:0007669"/>
    <property type="project" value="InterPro"/>
</dbReference>
<evidence type="ECO:0000256" key="1">
    <source>
        <dbReference type="ARBA" id="ARBA00000085"/>
    </source>
</evidence>
<evidence type="ECO:0000256" key="2">
    <source>
        <dbReference type="ARBA" id="ARBA00012438"/>
    </source>
</evidence>
<dbReference type="EC" id="2.7.13.3" evidence="2"/>
<feature type="domain" description="Signal transduction histidine kinase subgroup 3 dimerisation and phosphoacceptor" evidence="9">
    <location>
        <begin position="162"/>
        <end position="224"/>
    </location>
</feature>
<dbReference type="PANTHER" id="PTHR24421:SF10">
    <property type="entry name" value="NITRATE_NITRITE SENSOR PROTEIN NARQ"/>
    <property type="match status" value="1"/>
</dbReference>
<dbReference type="OrthoDB" id="3253720at2"/>
<evidence type="ECO:0000313" key="10">
    <source>
        <dbReference type="EMBL" id="AMD87062.1"/>
    </source>
</evidence>
<dbReference type="RefSeq" id="WP_067941341.1">
    <property type="nucleotide sequence ID" value="NZ_CP014228.1"/>
</dbReference>
<dbReference type="InterPro" id="IPR050482">
    <property type="entry name" value="Sensor_HK_TwoCompSys"/>
</dbReference>
<keyword evidence="3" id="KW-0597">Phosphoprotein</keyword>
<evidence type="ECO:0000256" key="7">
    <source>
        <dbReference type="ARBA" id="ARBA00022840"/>
    </source>
</evidence>
<protein>
    <recommendedName>
        <fullName evidence="2">histidine kinase</fullName>
        <ecNumber evidence="2">2.7.13.3</ecNumber>
    </recommendedName>
</protein>
<accession>A0A0X8JEG1</accession>
<keyword evidence="5" id="KW-0547">Nucleotide-binding</keyword>
<evidence type="ECO:0000256" key="4">
    <source>
        <dbReference type="ARBA" id="ARBA00022679"/>
    </source>
</evidence>
<evidence type="ECO:0000256" key="3">
    <source>
        <dbReference type="ARBA" id="ARBA00022553"/>
    </source>
</evidence>
<evidence type="ECO:0000256" key="5">
    <source>
        <dbReference type="ARBA" id="ARBA00022741"/>
    </source>
</evidence>
<dbReference type="GO" id="GO:0000155">
    <property type="term" value="F:phosphorelay sensor kinase activity"/>
    <property type="evidence" value="ECO:0007669"/>
    <property type="project" value="InterPro"/>
</dbReference>
<keyword evidence="7" id="KW-0067">ATP-binding</keyword>
<dbReference type="KEGG" id="ard:AXF14_04970"/>
<dbReference type="EMBL" id="CP014228">
    <property type="protein sequence ID" value="AMD87062.1"/>
    <property type="molecule type" value="Genomic_DNA"/>
</dbReference>
<dbReference type="Gene3D" id="3.30.565.10">
    <property type="entry name" value="Histidine kinase-like ATPase, C-terminal domain"/>
    <property type="match status" value="1"/>
</dbReference>
<dbReference type="STRING" id="111015.AXF14_04970"/>
<evidence type="ECO:0000259" key="9">
    <source>
        <dbReference type="Pfam" id="PF07730"/>
    </source>
</evidence>